<evidence type="ECO:0000313" key="5">
    <source>
        <dbReference type="Proteomes" id="UP001159405"/>
    </source>
</evidence>
<evidence type="ECO:0000313" key="4">
    <source>
        <dbReference type="EMBL" id="CAH3147487.1"/>
    </source>
</evidence>
<keyword evidence="5" id="KW-1185">Reference proteome</keyword>
<dbReference type="Proteomes" id="UP001159405">
    <property type="component" value="Unassembled WGS sequence"/>
</dbReference>
<dbReference type="PANTHER" id="PTHR11328">
    <property type="entry name" value="MAJOR FACILITATOR SUPERFAMILY DOMAIN-CONTAINING PROTEIN"/>
    <property type="match status" value="1"/>
</dbReference>
<dbReference type="Gene3D" id="1.20.1250.20">
    <property type="entry name" value="MFS general substrate transporter like domains"/>
    <property type="match status" value="2"/>
</dbReference>
<dbReference type="Pfam" id="PF13347">
    <property type="entry name" value="MFS_2"/>
    <property type="match status" value="2"/>
</dbReference>
<dbReference type="PANTHER" id="PTHR11328:SF28">
    <property type="entry name" value="MAJOR FACILITATOR SUPERFAMILY DOMAIN-CONTAINING PROTEIN 12"/>
    <property type="match status" value="1"/>
</dbReference>
<name>A0ABN8PNK8_9CNID</name>
<evidence type="ECO:0000256" key="3">
    <source>
        <dbReference type="SAM" id="Phobius"/>
    </source>
</evidence>
<keyword evidence="3" id="KW-1133">Transmembrane helix</keyword>
<dbReference type="SUPFAM" id="SSF103473">
    <property type="entry name" value="MFS general substrate transporter"/>
    <property type="match status" value="2"/>
</dbReference>
<dbReference type="EMBL" id="CALNXK010000081">
    <property type="protein sequence ID" value="CAH3147487.1"/>
    <property type="molecule type" value="Genomic_DNA"/>
</dbReference>
<keyword evidence="3" id="KW-0812">Transmembrane</keyword>
<sequence>MGISRVCSSTEPNSESRTPVLRRFSCGVGSVLNEIQSQLISFRLVFFMNVVGLSATEAGVLALYGKISQAAATPLCTFLEERIKIQFLSRKLGRRKSWHFIGTMLLTIVLPLYFGPCFPCKSDGGHWQLMVYILTLSTVLSTSVSLIELGHLTLIPIIAENQAEAIELNALRTMFQFLGGVVTYLVAWAILGQDSASQITAESSMGFMVLTLIMVGVGFILSMIFHAGTKEPPEVVVNGQSTKSEAMVMAGLILDQKIEISELQPRINLLFNRLCKVKCRLTCKRKTLKQGNRENRKCGNPDHPEIGKSEINQKPKVIPTISRQLHSFRASFRRPLKKYKSRGLFSEFYSLSRLEINSWVRKKIKQMSGGETCPRIKTSAKQISFWFRKPKFIDKYGANQTFYSAAKNAKFSVFKTCKMAVAGQNTRRPPARPENYCESKQTYFSCSLDKAFHSPDDHTDHTDVTNESFGNDDKGLGFSETEVNPCHHETSKTSIGDDGPLPQAIRNNEKTLVISDDPESAPPVAPAPKTVRAWLRDPRLYMVAVIFSCAKVLQDVCFAYLPLFLIYSVKFEKEAIAYLPLIMLITGAVSSGISKKFIGKVGGKWSFSLSAVLVIGVGVWFYFITDSSKVMTYPAVVLLGFGFSIMIVNSLSFAAEFIGDNKSTSGVVFAVMGLMSRAWAGAMFLAIQKFFPQGSKSTNCEECGDYVRHIFSFVPGSIAVIGILALLLFQAPQTQCRRNGE</sequence>
<feature type="transmembrane region" description="Helical" evidence="3">
    <location>
        <begin position="203"/>
        <end position="225"/>
    </location>
</feature>
<organism evidence="4 5">
    <name type="scientific">Porites lobata</name>
    <dbReference type="NCBI Taxonomy" id="104759"/>
    <lineage>
        <taxon>Eukaryota</taxon>
        <taxon>Metazoa</taxon>
        <taxon>Cnidaria</taxon>
        <taxon>Anthozoa</taxon>
        <taxon>Hexacorallia</taxon>
        <taxon>Scleractinia</taxon>
        <taxon>Fungiina</taxon>
        <taxon>Poritidae</taxon>
        <taxon>Porites</taxon>
    </lineage>
</organism>
<proteinExistence type="inferred from homology"/>
<dbReference type="InterPro" id="IPR036259">
    <property type="entry name" value="MFS_trans_sf"/>
</dbReference>
<feature type="transmembrane region" description="Helical" evidence="3">
    <location>
        <begin position="707"/>
        <end position="729"/>
    </location>
</feature>
<feature type="transmembrane region" description="Helical" evidence="3">
    <location>
        <begin position="97"/>
        <end position="115"/>
    </location>
</feature>
<feature type="transmembrane region" description="Helical" evidence="3">
    <location>
        <begin position="635"/>
        <end position="655"/>
    </location>
</feature>
<gene>
    <name evidence="4" type="ORF">PLOB_00046117</name>
</gene>
<keyword evidence="3" id="KW-0472">Membrane</keyword>
<evidence type="ECO:0000256" key="1">
    <source>
        <dbReference type="ARBA" id="ARBA00008335"/>
    </source>
</evidence>
<feature type="transmembrane region" description="Helical" evidence="3">
    <location>
        <begin position="575"/>
        <end position="593"/>
    </location>
</feature>
<comment type="similarity">
    <text evidence="1">Belongs to the major facilitator superfamily.</text>
</comment>
<dbReference type="InterPro" id="IPR039672">
    <property type="entry name" value="MFS_2"/>
</dbReference>
<feature type="transmembrane region" description="Helical" evidence="3">
    <location>
        <begin position="667"/>
        <end position="687"/>
    </location>
</feature>
<feature type="transmembrane region" description="Helical" evidence="3">
    <location>
        <begin position="605"/>
        <end position="623"/>
    </location>
</feature>
<accession>A0ABN8PNK8</accession>
<evidence type="ECO:0000256" key="2">
    <source>
        <dbReference type="SAM" id="MobiDB-lite"/>
    </source>
</evidence>
<comment type="caution">
    <text evidence="4">The sequence shown here is derived from an EMBL/GenBank/DDBJ whole genome shotgun (WGS) entry which is preliminary data.</text>
</comment>
<protein>
    <submittedName>
        <fullName evidence="4">Uncharacterized protein</fullName>
    </submittedName>
</protein>
<feature type="transmembrane region" description="Helical" evidence="3">
    <location>
        <begin position="170"/>
        <end position="191"/>
    </location>
</feature>
<feature type="transmembrane region" description="Helical" evidence="3">
    <location>
        <begin position="127"/>
        <end position="149"/>
    </location>
</feature>
<feature type="region of interest" description="Disordered" evidence="2">
    <location>
        <begin position="291"/>
        <end position="313"/>
    </location>
</feature>
<feature type="transmembrane region" description="Helical" evidence="3">
    <location>
        <begin position="540"/>
        <end position="569"/>
    </location>
</feature>
<reference evidence="4 5" key="1">
    <citation type="submission" date="2022-05" db="EMBL/GenBank/DDBJ databases">
        <authorList>
            <consortium name="Genoscope - CEA"/>
            <person name="William W."/>
        </authorList>
    </citation>
    <scope>NUCLEOTIDE SEQUENCE [LARGE SCALE GENOMIC DNA]</scope>
</reference>
<feature type="non-terminal residue" evidence="4">
    <location>
        <position position="741"/>
    </location>
</feature>